<dbReference type="Pfam" id="PF00149">
    <property type="entry name" value="Metallophos"/>
    <property type="match status" value="1"/>
</dbReference>
<gene>
    <name evidence="5" type="ORF">A3207_08060</name>
</gene>
<dbReference type="InterPro" id="IPR041796">
    <property type="entry name" value="Mre11_N"/>
</dbReference>
<dbReference type="EMBL" id="LVVT01000018">
    <property type="protein sequence ID" value="TQS82054.1"/>
    <property type="molecule type" value="Genomic_DNA"/>
</dbReference>
<keyword evidence="3" id="KW-0269">Exonuclease</keyword>
<dbReference type="SUPFAM" id="SSF56300">
    <property type="entry name" value="Metallo-dependent phosphatases"/>
    <property type="match status" value="1"/>
</dbReference>
<evidence type="ECO:0000256" key="1">
    <source>
        <dbReference type="ARBA" id="ARBA00022722"/>
    </source>
</evidence>
<evidence type="ECO:0000313" key="6">
    <source>
        <dbReference type="Proteomes" id="UP000752814"/>
    </source>
</evidence>
<dbReference type="InterPro" id="IPR050535">
    <property type="entry name" value="DNA_Repair-Maintenance_Comp"/>
</dbReference>
<keyword evidence="1" id="KW-0540">Nuclease</keyword>
<evidence type="ECO:0000256" key="3">
    <source>
        <dbReference type="ARBA" id="ARBA00022839"/>
    </source>
</evidence>
<keyword evidence="2" id="KW-0378">Hydrolase</keyword>
<dbReference type="RefSeq" id="WP_400195515.1">
    <property type="nucleotide sequence ID" value="NZ_CAYAYE010000033.1"/>
</dbReference>
<feature type="domain" description="Calcineurin-like phosphoesterase" evidence="4">
    <location>
        <begin position="1"/>
        <end position="204"/>
    </location>
</feature>
<dbReference type="InterPro" id="IPR004843">
    <property type="entry name" value="Calcineurin-like_PHP"/>
</dbReference>
<dbReference type="Gene3D" id="3.60.21.10">
    <property type="match status" value="1"/>
</dbReference>
<dbReference type="Proteomes" id="UP000752814">
    <property type="component" value="Unassembled WGS sequence"/>
</dbReference>
<evidence type="ECO:0000259" key="4">
    <source>
        <dbReference type="Pfam" id="PF00149"/>
    </source>
</evidence>
<dbReference type="CDD" id="cd00840">
    <property type="entry name" value="MPP_Mre11_N"/>
    <property type="match status" value="1"/>
</dbReference>
<organism evidence="5 6">
    <name type="scientific">Candidatus Methanomassiliicoccus intestinalis</name>
    <dbReference type="NCBI Taxonomy" id="1406512"/>
    <lineage>
        <taxon>Archaea</taxon>
        <taxon>Methanobacteriati</taxon>
        <taxon>Thermoplasmatota</taxon>
        <taxon>Thermoplasmata</taxon>
        <taxon>Methanomassiliicoccales</taxon>
        <taxon>Methanomassiliicoccaceae</taxon>
        <taxon>Methanomassiliicoccus</taxon>
    </lineage>
</organism>
<dbReference type="PANTHER" id="PTHR30337:SF0">
    <property type="entry name" value="NUCLEASE SBCCD SUBUNIT D"/>
    <property type="match status" value="1"/>
</dbReference>
<reference evidence="5" key="1">
    <citation type="submission" date="2016-03" db="EMBL/GenBank/DDBJ databases">
        <authorList>
            <person name="Borrel G."/>
            <person name="Mccann A."/>
            <person name="O'Toole P.W."/>
        </authorList>
    </citation>
    <scope>NUCLEOTIDE SEQUENCE</scope>
    <source>
        <strain evidence="5">183</strain>
    </source>
</reference>
<dbReference type="GO" id="GO:0004527">
    <property type="term" value="F:exonuclease activity"/>
    <property type="evidence" value="ECO:0007669"/>
    <property type="project" value="UniProtKB-KW"/>
</dbReference>
<protein>
    <recommendedName>
        <fullName evidence="4">Calcineurin-like phosphoesterase domain-containing protein</fullName>
    </recommendedName>
</protein>
<proteinExistence type="predicted"/>
<dbReference type="PANTHER" id="PTHR30337">
    <property type="entry name" value="COMPONENT OF ATP-DEPENDENT DSDNA EXONUCLEASE"/>
    <property type="match status" value="1"/>
</dbReference>
<evidence type="ECO:0000313" key="5">
    <source>
        <dbReference type="EMBL" id="TQS82054.1"/>
    </source>
</evidence>
<dbReference type="AlphaFoldDB" id="A0A8J8PAY5"/>
<accession>A0A8J8PAY5</accession>
<evidence type="ECO:0000256" key="2">
    <source>
        <dbReference type="ARBA" id="ARBA00022801"/>
    </source>
</evidence>
<name>A0A8J8PAY5_9ARCH</name>
<comment type="caution">
    <text evidence="5">The sequence shown here is derived from an EMBL/GenBank/DDBJ whole genome shotgun (WGS) entry which is preliminary data.</text>
</comment>
<sequence>MKFIHVSDTHLGFSAYRTLCTDPGPYKGLNQREVDTYRSFERFVDDAIELRPDVILHSGDLFDSIRPSNRTLGFAMEQFLRLSKEGIPIVIIAGNHSMPRIRETGSVFRLFDHIEGVHCIYRGGYEKVRIGDMTIHGLPYAEGEEYLTRLDSISPADSRYNVMMLHTGVASLKAFQNSSTNDQVIEDSHLQKNIDYVALGHYHGCQKILDNAYYSGSTERFSFSEARQDKGYLVIDLDKGTKEFVSLPARKMIDLPYIDALHLDAESLINEIENSIPDNIDGAIVRMTVNRVLSSVRNSINAKKIKEQFSTAAHFELRIVSSQDKMSVQSTSAVFGHIEDEFISFVNARPIENIDKQRIKELGLGYLKKEAGQSD</sequence>
<dbReference type="InterPro" id="IPR029052">
    <property type="entry name" value="Metallo-depent_PP-like"/>
</dbReference>